<feature type="non-terminal residue" evidence="2">
    <location>
        <position position="350"/>
    </location>
</feature>
<dbReference type="EMBL" id="QJKJ01004795">
    <property type="protein sequence ID" value="RDX92738.1"/>
    <property type="molecule type" value="Genomic_DNA"/>
</dbReference>
<accession>A0A371GQ90</accession>
<dbReference type="AlphaFoldDB" id="A0A371GQ90"/>
<name>A0A371GQ90_MUCPR</name>
<feature type="region of interest" description="Disordered" evidence="1">
    <location>
        <begin position="133"/>
        <end position="175"/>
    </location>
</feature>
<feature type="compositionally biased region" description="Pro residues" evidence="1">
    <location>
        <begin position="137"/>
        <end position="155"/>
    </location>
</feature>
<feature type="compositionally biased region" description="Low complexity" evidence="1">
    <location>
        <begin position="84"/>
        <end position="93"/>
    </location>
</feature>
<feature type="region of interest" description="Disordered" evidence="1">
    <location>
        <begin position="1"/>
        <end position="39"/>
    </location>
</feature>
<evidence type="ECO:0000313" key="3">
    <source>
        <dbReference type="Proteomes" id="UP000257109"/>
    </source>
</evidence>
<proteinExistence type="predicted"/>
<organism evidence="2 3">
    <name type="scientific">Mucuna pruriens</name>
    <name type="common">Velvet bean</name>
    <name type="synonym">Dolichos pruriens</name>
    <dbReference type="NCBI Taxonomy" id="157652"/>
    <lineage>
        <taxon>Eukaryota</taxon>
        <taxon>Viridiplantae</taxon>
        <taxon>Streptophyta</taxon>
        <taxon>Embryophyta</taxon>
        <taxon>Tracheophyta</taxon>
        <taxon>Spermatophyta</taxon>
        <taxon>Magnoliopsida</taxon>
        <taxon>eudicotyledons</taxon>
        <taxon>Gunneridae</taxon>
        <taxon>Pentapetalae</taxon>
        <taxon>rosids</taxon>
        <taxon>fabids</taxon>
        <taxon>Fabales</taxon>
        <taxon>Fabaceae</taxon>
        <taxon>Papilionoideae</taxon>
        <taxon>50 kb inversion clade</taxon>
        <taxon>NPAAA clade</taxon>
        <taxon>indigoferoid/millettioid clade</taxon>
        <taxon>Phaseoleae</taxon>
        <taxon>Mucuna</taxon>
    </lineage>
</organism>
<keyword evidence="3" id="KW-1185">Reference proteome</keyword>
<evidence type="ECO:0000256" key="1">
    <source>
        <dbReference type="SAM" id="MobiDB-lite"/>
    </source>
</evidence>
<protein>
    <submittedName>
        <fullName evidence="2">Uncharacterized protein</fullName>
    </submittedName>
</protein>
<dbReference type="Proteomes" id="UP000257109">
    <property type="component" value="Unassembled WGS sequence"/>
</dbReference>
<dbReference type="OrthoDB" id="1289445at2759"/>
<comment type="caution">
    <text evidence="2">The sequence shown here is derived from an EMBL/GenBank/DDBJ whole genome shotgun (WGS) entry which is preliminary data.</text>
</comment>
<feature type="compositionally biased region" description="Polar residues" evidence="1">
    <location>
        <begin position="1"/>
        <end position="23"/>
    </location>
</feature>
<feature type="non-terminal residue" evidence="2">
    <location>
        <position position="1"/>
    </location>
</feature>
<feature type="region of interest" description="Disordered" evidence="1">
    <location>
        <begin position="71"/>
        <end position="95"/>
    </location>
</feature>
<gene>
    <name evidence="2" type="ORF">CR513_25087</name>
</gene>
<sequence>MGEANVQTQHETIIANSPTTTPQKHIPNSPPSPMCDHQNLENREDHAPLVEPTDLFSMMHLTNGYCHRHPPYSAANNPMKRRSPPSSSSSGEPSAKKLFCDQEDLTLHGFSAIPIPLSLVNRRPSVPVLRRCVSDPYHPPTPPRPSGLPPLPPSSPRRSPPELTPSPDKALSRLGSEETAALDSVRLRRIKDRFKEMRQWWDQVIKDDEDESALAQHDKLLPNNDLGGEDCEEAVSVEWAEKCLSLVFRCPCGKGYEVLLSENNCYYKLFGKFFCYSRVAFSCNGNYNRWLQRLQITTSEAIRKATIQEGPLESHEIGLPPRKMMYTNVDCKKIKAQAIQCVNDKINISK</sequence>
<reference evidence="2" key="1">
    <citation type="submission" date="2018-05" db="EMBL/GenBank/DDBJ databases">
        <title>Draft genome of Mucuna pruriens seed.</title>
        <authorList>
            <person name="Nnadi N.E."/>
            <person name="Vos R."/>
            <person name="Hasami M.H."/>
            <person name="Devisetty U.K."/>
            <person name="Aguiy J.C."/>
        </authorList>
    </citation>
    <scope>NUCLEOTIDE SEQUENCE [LARGE SCALE GENOMIC DNA]</scope>
    <source>
        <strain evidence="2">JCA_2017</strain>
    </source>
</reference>
<evidence type="ECO:0000313" key="2">
    <source>
        <dbReference type="EMBL" id="RDX92738.1"/>
    </source>
</evidence>